<dbReference type="InterPro" id="IPR012678">
    <property type="entry name" value="Ribosomal_uL23/eL15/eS24_sf"/>
</dbReference>
<dbReference type="GO" id="GO:1990904">
    <property type="term" value="C:ribonucleoprotein complex"/>
    <property type="evidence" value="ECO:0007669"/>
    <property type="project" value="UniProtKB-KW"/>
</dbReference>
<dbReference type="GO" id="GO:0003735">
    <property type="term" value="F:structural constituent of ribosome"/>
    <property type="evidence" value="ECO:0007669"/>
    <property type="project" value="InterPro"/>
</dbReference>
<comment type="subunit">
    <text evidence="4">Part of the 50S ribosomal subunit. Contacts protein L29, and trigger factor when it is bound to the ribosome.</text>
</comment>
<evidence type="ECO:0000313" key="5">
    <source>
        <dbReference type="EMBL" id="PKR81231.1"/>
    </source>
</evidence>
<keyword evidence="6" id="KW-1185">Reference proteome</keyword>
<evidence type="ECO:0000256" key="4">
    <source>
        <dbReference type="HAMAP-Rule" id="MF_01369"/>
    </source>
</evidence>
<evidence type="ECO:0000256" key="3">
    <source>
        <dbReference type="ARBA" id="ARBA00023274"/>
    </source>
</evidence>
<protein>
    <recommendedName>
        <fullName evidence="4">Large ribosomal subunit protein uL23</fullName>
    </recommendedName>
</protein>
<proteinExistence type="inferred from homology"/>
<comment type="similarity">
    <text evidence="1 4">Belongs to the universal ribosomal protein uL23 family.</text>
</comment>
<evidence type="ECO:0000256" key="2">
    <source>
        <dbReference type="ARBA" id="ARBA00022980"/>
    </source>
</evidence>
<dbReference type="GO" id="GO:0005840">
    <property type="term" value="C:ribosome"/>
    <property type="evidence" value="ECO:0007669"/>
    <property type="project" value="UniProtKB-KW"/>
</dbReference>
<accession>A0A2I0R3S9</accession>
<dbReference type="GO" id="GO:0019843">
    <property type="term" value="F:rRNA binding"/>
    <property type="evidence" value="ECO:0007669"/>
    <property type="project" value="UniProtKB-UniRule"/>
</dbReference>
<dbReference type="Pfam" id="PF00276">
    <property type="entry name" value="Ribosomal_L23"/>
    <property type="match status" value="1"/>
</dbReference>
<keyword evidence="2 4" id="KW-0689">Ribosomal protein</keyword>
<keyword evidence="4" id="KW-0699">rRNA-binding</keyword>
<dbReference type="Gene3D" id="3.30.70.330">
    <property type="match status" value="1"/>
</dbReference>
<dbReference type="OrthoDB" id="9797862at2"/>
<comment type="caution">
    <text evidence="5">The sequence shown here is derived from an EMBL/GenBank/DDBJ whole genome shotgun (WGS) entry which is preliminary data.</text>
</comment>
<evidence type="ECO:0000313" key="6">
    <source>
        <dbReference type="Proteomes" id="UP000236654"/>
    </source>
</evidence>
<dbReference type="NCBIfam" id="NF004363">
    <property type="entry name" value="PRK05738.2-4"/>
    <property type="match status" value="1"/>
</dbReference>
<dbReference type="EMBL" id="PJNI01000005">
    <property type="protein sequence ID" value="PKR81231.1"/>
    <property type="molecule type" value="Genomic_DNA"/>
</dbReference>
<keyword evidence="4" id="KW-0694">RNA-binding</keyword>
<keyword evidence="3 4" id="KW-0687">Ribonucleoprotein</keyword>
<dbReference type="PANTHER" id="PTHR11620">
    <property type="entry name" value="60S RIBOSOMAL PROTEIN L23A"/>
    <property type="match status" value="1"/>
</dbReference>
<organism evidence="5 6">
    <name type="scientific">Brumimicrobium salinarum</name>
    <dbReference type="NCBI Taxonomy" id="2058658"/>
    <lineage>
        <taxon>Bacteria</taxon>
        <taxon>Pseudomonadati</taxon>
        <taxon>Bacteroidota</taxon>
        <taxon>Flavobacteriia</taxon>
        <taxon>Flavobacteriales</taxon>
        <taxon>Crocinitomicaceae</taxon>
        <taxon>Brumimicrobium</taxon>
    </lineage>
</organism>
<dbReference type="RefSeq" id="WP_101334191.1">
    <property type="nucleotide sequence ID" value="NZ_PJNI01000005.1"/>
</dbReference>
<gene>
    <name evidence="4" type="primary">rplW</name>
    <name evidence="5" type="ORF">CW751_06500</name>
</gene>
<dbReference type="GO" id="GO:0006412">
    <property type="term" value="P:translation"/>
    <property type="evidence" value="ECO:0007669"/>
    <property type="project" value="UniProtKB-UniRule"/>
</dbReference>
<name>A0A2I0R3S9_9FLAO</name>
<dbReference type="HAMAP" id="MF_01369_B">
    <property type="entry name" value="Ribosomal_uL23_B"/>
    <property type="match status" value="1"/>
</dbReference>
<sequence length="98" mass="10847">MNTIIKKPLITEKATLDSEMNNRFTFLVDPTANKIEIKKAVESIYGVTVDAVRTMNYGGGKPSVKFTNKGIVEARNKRLKKAIVTVAEGETIDLFTNV</sequence>
<dbReference type="SUPFAM" id="SSF54189">
    <property type="entry name" value="Ribosomal proteins S24e, L23 and L15e"/>
    <property type="match status" value="1"/>
</dbReference>
<evidence type="ECO:0000256" key="1">
    <source>
        <dbReference type="ARBA" id="ARBA00006700"/>
    </source>
</evidence>
<dbReference type="InterPro" id="IPR013025">
    <property type="entry name" value="Ribosomal_uL23-like"/>
</dbReference>
<dbReference type="AlphaFoldDB" id="A0A2I0R3S9"/>
<dbReference type="Proteomes" id="UP000236654">
    <property type="component" value="Unassembled WGS sequence"/>
</dbReference>
<dbReference type="InterPro" id="IPR012677">
    <property type="entry name" value="Nucleotide-bd_a/b_plait_sf"/>
</dbReference>
<comment type="function">
    <text evidence="4">One of the early assembly proteins it binds 23S rRNA. One of the proteins that surrounds the polypeptide exit tunnel on the outside of the ribosome. Forms the main docking site for trigger factor binding to the ribosome.</text>
</comment>
<reference evidence="5 6" key="1">
    <citation type="submission" date="2017-12" db="EMBL/GenBank/DDBJ databases">
        <title>The draft genome sequence of Brumimicrobium saltpan LHR20.</title>
        <authorList>
            <person name="Do Z.-J."/>
            <person name="Luo H.-R."/>
        </authorList>
    </citation>
    <scope>NUCLEOTIDE SEQUENCE [LARGE SCALE GENOMIC DNA]</scope>
    <source>
        <strain evidence="5 6">LHR20</strain>
    </source>
</reference>